<proteinExistence type="predicted"/>
<dbReference type="EMBL" id="GG672918">
    <property type="protein sequence ID" value="EER16503.1"/>
    <property type="molecule type" value="Genomic_DNA"/>
</dbReference>
<keyword evidence="2" id="KW-1185">Reference proteome</keyword>
<dbReference type="OMA" id="SRIWFDV"/>
<dbReference type="OrthoDB" id="465928at2759"/>
<evidence type="ECO:0008006" key="3">
    <source>
        <dbReference type="Google" id="ProtNLM"/>
    </source>
</evidence>
<evidence type="ECO:0000313" key="1">
    <source>
        <dbReference type="EMBL" id="EER16503.1"/>
    </source>
</evidence>
<organism evidence="2">
    <name type="scientific">Perkinsus marinus (strain ATCC 50983 / TXsc)</name>
    <dbReference type="NCBI Taxonomy" id="423536"/>
    <lineage>
        <taxon>Eukaryota</taxon>
        <taxon>Sar</taxon>
        <taxon>Alveolata</taxon>
        <taxon>Perkinsozoa</taxon>
        <taxon>Perkinsea</taxon>
        <taxon>Perkinsida</taxon>
        <taxon>Perkinsidae</taxon>
        <taxon>Perkinsus</taxon>
    </lineage>
</organism>
<evidence type="ECO:0000313" key="2">
    <source>
        <dbReference type="Proteomes" id="UP000007800"/>
    </source>
</evidence>
<gene>
    <name evidence="1" type="ORF">Pmar_PMAR021102</name>
</gene>
<name>C5KGE7_PERM5</name>
<dbReference type="GeneID" id="9063578"/>
<dbReference type="AlphaFoldDB" id="C5KGE7"/>
<dbReference type="InParanoid" id="C5KGE7"/>
<sequence length="354" mass="40220">MLASLLWFIRSMPSGFPLYMDAQNKIIRGSQKVAWVGSSRIWFDVSRRQYRHTFVPFFMAIINEECYDVYHHLLAHLDALVRALTLGEKTIEDVVNLCVHDAHQGALKACREVLPNVRNARCYFHLTKNLKDNKGTLGEGFDIVKRNKYWLHAAPTDALYELISDTMAEVVSDISPQGGEYLRKTLDTEQYGYPNIAITNEGVVGTQVLTNIVESFHKTHTRIIGSKRLNISAFAAKIRKVIVSLKLSSPQHYVKRPEPINAVEYQNDMKLRGTKFHQRGCVTEVTTVVTDLIESTIGTRYFLLPNNRSPGQHADAEMRERTELFLRGILLDELEEGSTANDISSGIFYLQMAI</sequence>
<accession>C5KGE7</accession>
<dbReference type="RefSeq" id="XP_002784707.1">
    <property type="nucleotide sequence ID" value="XM_002784661.1"/>
</dbReference>
<protein>
    <recommendedName>
        <fullName evidence="3">MULE transposase domain-containing protein</fullName>
    </recommendedName>
</protein>
<reference evidence="1 2" key="1">
    <citation type="submission" date="2008-07" db="EMBL/GenBank/DDBJ databases">
        <authorList>
            <person name="El-Sayed N."/>
            <person name="Caler E."/>
            <person name="Inman J."/>
            <person name="Amedeo P."/>
            <person name="Hass B."/>
            <person name="Wortman J."/>
        </authorList>
    </citation>
    <scope>NUCLEOTIDE SEQUENCE [LARGE SCALE GENOMIC DNA]</scope>
    <source>
        <strain evidence="2">ATCC 50983 / TXsc</strain>
    </source>
</reference>
<dbReference type="Proteomes" id="UP000007800">
    <property type="component" value="Unassembled WGS sequence"/>
</dbReference>